<dbReference type="Gene3D" id="2.60.40.3440">
    <property type="match status" value="5"/>
</dbReference>
<feature type="transmembrane region" description="Helical" evidence="1">
    <location>
        <begin position="28"/>
        <end position="46"/>
    </location>
</feature>
<comment type="caution">
    <text evidence="3">The sequence shown here is derived from an EMBL/GenBank/DDBJ whole genome shotgun (WGS) entry which is preliminary data.</text>
</comment>
<dbReference type="PROSITE" id="PS51208">
    <property type="entry name" value="AUTOTRANSPORTER"/>
    <property type="match status" value="1"/>
</dbReference>
<protein>
    <submittedName>
        <fullName evidence="3">Tandem-95 repeat protein</fullName>
    </submittedName>
</protein>
<dbReference type="AlphaFoldDB" id="A0A923HNM6"/>
<dbReference type="Pfam" id="PF17963">
    <property type="entry name" value="Big_9"/>
    <property type="match status" value="5"/>
</dbReference>
<keyword evidence="1" id="KW-0812">Transmembrane</keyword>
<dbReference type="Gene3D" id="2.40.128.130">
    <property type="entry name" value="Autotransporter beta-domain"/>
    <property type="match status" value="1"/>
</dbReference>
<feature type="domain" description="Autotransporter" evidence="2">
    <location>
        <begin position="806"/>
        <end position="1082"/>
    </location>
</feature>
<dbReference type="InterPro" id="IPR005546">
    <property type="entry name" value="Autotransporte_beta"/>
</dbReference>
<keyword evidence="1" id="KW-1133">Transmembrane helix</keyword>
<dbReference type="NCBIfam" id="NF012211">
    <property type="entry name" value="tand_rpt_95"/>
    <property type="match status" value="1"/>
</dbReference>
<evidence type="ECO:0000313" key="3">
    <source>
        <dbReference type="EMBL" id="MBC3882372.1"/>
    </source>
</evidence>
<keyword evidence="1" id="KW-0472">Membrane</keyword>
<gene>
    <name evidence="3" type="ORF">H8K36_13350</name>
</gene>
<dbReference type="Proteomes" id="UP000627446">
    <property type="component" value="Unassembled WGS sequence"/>
</dbReference>
<accession>A0A923HNM6</accession>
<evidence type="ECO:0000256" key="1">
    <source>
        <dbReference type="SAM" id="Phobius"/>
    </source>
</evidence>
<organism evidence="3 4">
    <name type="scientific">Undibacterium nitidum</name>
    <dbReference type="NCBI Taxonomy" id="2762298"/>
    <lineage>
        <taxon>Bacteria</taxon>
        <taxon>Pseudomonadati</taxon>
        <taxon>Pseudomonadota</taxon>
        <taxon>Betaproteobacteria</taxon>
        <taxon>Burkholderiales</taxon>
        <taxon>Oxalobacteraceae</taxon>
        <taxon>Undibacterium</taxon>
    </lineage>
</organism>
<dbReference type="PANTHER" id="PTHR37494:SF1">
    <property type="entry name" value="STAPHYLOCOCCUS AUREUS SURFACE PROTEIN A"/>
    <property type="match status" value="1"/>
</dbReference>
<proteinExistence type="predicted"/>
<dbReference type="EMBL" id="JACOFZ010000005">
    <property type="protein sequence ID" value="MBC3882372.1"/>
    <property type="molecule type" value="Genomic_DNA"/>
</dbReference>
<dbReference type="Gene3D" id="2.60.40.2810">
    <property type="match status" value="1"/>
</dbReference>
<keyword evidence="4" id="KW-1185">Reference proteome</keyword>
<name>A0A923HNM6_9BURK</name>
<evidence type="ECO:0000259" key="2">
    <source>
        <dbReference type="PROSITE" id="PS51208"/>
    </source>
</evidence>
<evidence type="ECO:0000313" key="4">
    <source>
        <dbReference type="Proteomes" id="UP000627446"/>
    </source>
</evidence>
<sequence length="1082" mass="111042">MSRNPIQALHAFLFLCFKRGSRNKNLSFVIKVFLCGLITLPIFAHAQTTLNSAATINISMTEGQSFSQTFNGTGTIDNTYTLNGTAPAGISISTINAPPPSTSGHHMVLSGTPTAAGTYTFNIDVFASNFSATVSYSTTLVVTVAAGAPDANNVTQSVLQNSSNNSIATSTSGDVSSVNITSGPSHGTASINGTTIRYTPATNYFGTDSINYTATGPGGTSAVATISLTVAAVAPSLTSSTTNIDANGTSTTLIPSITGTATSITIRQTPSHGTASVNGLNIIYTPTAGYIGTDTITLFASGPGGVSNTGTLTLNVVARAPSIATSNTNVDGNTTGNLITPSISGIANTLNIVASPSHGTAVVNGMSISYTPNANYAGTDSISVTATGPGGTSSATTLAITVNLPAPVITPVSTAVIANSANNTIRPPITGIVNTLTITAPPAHGSAAVNGLDIVYVPVVGYVGTDSIGVTAFGPGGVSTAATLSITVTAPPPVITATNISVNANSSANVITPSVSGLVSSLTISGNPGHGTVSVNGLTLIYTPTSGFVGSDSISVAANGLSGSSSPAVINIDVRPVTVNPLSLVVQANSQTNAVNLPALAGATSLTITTTPIHGSANVNGIGLSYTPSTNFVGNDSLRVSAVGSNGVFASFDVSIAVTAAAPVASKASLSVESGRTATIDLSRYVTGPTFTGISLALASTPLHGTVSISGSNLSYTASPNYSGNDSLMFIAKAVGGSSLPTELAITVTARPDPSIDRSVVGVHNATTAVVRHFEQVQIDQFNGRLLEIASQSRSTTKSDEAGNNKTCGQIGAWVSGLNSYGSYRGRDGSKYTTMGYSAGADRCFGSSSTTIGIGLGYARDHNELAQAGVNMTASANTIASYISTQLIPAMRLSFVAGANRIGNRYQRYESNSGSLAYGEWNGTQAFSSSSVSGDLDVAMIKFSPFVKMDLSNLSLDPYTESGATPYLLHYHQQSMRSQRSTVGFNSEMTIETPWGKLIPRLRMEVQKDTAKRNSLKINYVDFPDAVYLIPTNELDRRITLIAFGADMNWNNGIVTILNITRSSANQNNQSNRINLRFSYNY</sequence>
<dbReference type="PANTHER" id="PTHR37494">
    <property type="entry name" value="HEMAGGLUTININ"/>
    <property type="match status" value="1"/>
</dbReference>
<dbReference type="SMART" id="SM00869">
    <property type="entry name" value="Autotransporter"/>
    <property type="match status" value="1"/>
</dbReference>
<dbReference type="Pfam" id="PF03797">
    <property type="entry name" value="Autotransporter"/>
    <property type="match status" value="1"/>
</dbReference>
<dbReference type="RefSeq" id="WP_186916993.1">
    <property type="nucleotide sequence ID" value="NZ_JACOFZ010000005.1"/>
</dbReference>
<dbReference type="InterPro" id="IPR036709">
    <property type="entry name" value="Autotransporte_beta_dom_sf"/>
</dbReference>
<reference evidence="3" key="1">
    <citation type="submission" date="2020-08" db="EMBL/GenBank/DDBJ databases">
        <title>Novel species isolated from subtropical streams in China.</title>
        <authorList>
            <person name="Lu H."/>
        </authorList>
    </citation>
    <scope>NUCLEOTIDE SEQUENCE</scope>
    <source>
        <strain evidence="3">LX22W</strain>
    </source>
</reference>
<dbReference type="SUPFAM" id="SSF103515">
    <property type="entry name" value="Autotransporter"/>
    <property type="match status" value="1"/>
</dbReference>